<dbReference type="GO" id="GO:0007165">
    <property type="term" value="P:signal transduction"/>
    <property type="evidence" value="ECO:0000318"/>
    <property type="project" value="GO_Central"/>
</dbReference>
<dbReference type="PROSITE" id="PS50951">
    <property type="entry name" value="SARAH"/>
    <property type="match status" value="1"/>
</dbReference>
<dbReference type="RefSeq" id="XP_030835665.1">
    <property type="nucleotide sequence ID" value="XM_030979805.1"/>
</dbReference>
<feature type="compositionally biased region" description="Basic and acidic residues" evidence="1">
    <location>
        <begin position="125"/>
        <end position="143"/>
    </location>
</feature>
<dbReference type="InterPro" id="IPR011524">
    <property type="entry name" value="SARAH_dom"/>
</dbReference>
<accession>A0A7M7SW31</accession>
<dbReference type="CDD" id="cd01784">
    <property type="entry name" value="RA_RASSF2_like"/>
    <property type="match status" value="1"/>
</dbReference>
<dbReference type="PROSITE" id="PS50200">
    <property type="entry name" value="RA"/>
    <property type="match status" value="1"/>
</dbReference>
<evidence type="ECO:0000313" key="5">
    <source>
        <dbReference type="Proteomes" id="UP000007110"/>
    </source>
</evidence>
<feature type="region of interest" description="Disordered" evidence="1">
    <location>
        <begin position="100"/>
        <end position="143"/>
    </location>
</feature>
<organism evidence="4 5">
    <name type="scientific">Strongylocentrotus purpuratus</name>
    <name type="common">Purple sea urchin</name>
    <dbReference type="NCBI Taxonomy" id="7668"/>
    <lineage>
        <taxon>Eukaryota</taxon>
        <taxon>Metazoa</taxon>
        <taxon>Echinodermata</taxon>
        <taxon>Eleutherozoa</taxon>
        <taxon>Echinozoa</taxon>
        <taxon>Echinoidea</taxon>
        <taxon>Euechinoidea</taxon>
        <taxon>Echinacea</taxon>
        <taxon>Camarodonta</taxon>
        <taxon>Echinidea</taxon>
        <taxon>Strongylocentrotidae</taxon>
        <taxon>Strongylocentrotus</taxon>
    </lineage>
</organism>
<dbReference type="InParanoid" id="A0A7M7SW31"/>
<dbReference type="InterPro" id="IPR033614">
    <property type="entry name" value="RASSF1-6"/>
</dbReference>
<dbReference type="SMART" id="SM00314">
    <property type="entry name" value="RA"/>
    <property type="match status" value="1"/>
</dbReference>
<dbReference type="Pfam" id="PF16517">
    <property type="entry name" value="Nore1-SARAH"/>
    <property type="match status" value="1"/>
</dbReference>
<dbReference type="FunCoup" id="A0A7M7SW31">
    <property type="interactions" value="1241"/>
</dbReference>
<dbReference type="OrthoDB" id="9976881at2759"/>
<protein>
    <recommendedName>
        <fullName evidence="6">Ras association domain-containing protein 6</fullName>
    </recommendedName>
</protein>
<dbReference type="InterPro" id="IPR000159">
    <property type="entry name" value="RA_dom"/>
</dbReference>
<dbReference type="Proteomes" id="UP000007110">
    <property type="component" value="Unassembled WGS sequence"/>
</dbReference>
<dbReference type="OMA" id="MDGTQDG"/>
<dbReference type="PANTHER" id="PTHR22738:SF15">
    <property type="entry name" value="LD40758P"/>
    <property type="match status" value="1"/>
</dbReference>
<evidence type="ECO:0008006" key="6">
    <source>
        <dbReference type="Google" id="ProtNLM"/>
    </source>
</evidence>
<feature type="domain" description="SARAH" evidence="3">
    <location>
        <begin position="306"/>
        <end position="353"/>
    </location>
</feature>
<reference evidence="5" key="1">
    <citation type="submission" date="2015-02" db="EMBL/GenBank/DDBJ databases">
        <title>Genome sequencing for Strongylocentrotus purpuratus.</title>
        <authorList>
            <person name="Murali S."/>
            <person name="Liu Y."/>
            <person name="Vee V."/>
            <person name="English A."/>
            <person name="Wang M."/>
            <person name="Skinner E."/>
            <person name="Han Y."/>
            <person name="Muzny D.M."/>
            <person name="Worley K.C."/>
            <person name="Gibbs R.A."/>
        </authorList>
    </citation>
    <scope>NUCLEOTIDE SEQUENCE</scope>
</reference>
<feature type="domain" description="Ras-associating" evidence="2">
    <location>
        <begin position="210"/>
        <end position="298"/>
    </location>
</feature>
<dbReference type="KEGG" id="spu:582290"/>
<name>A0A7M7SW31_STRPU</name>
<dbReference type="GeneID" id="582290"/>
<dbReference type="EnsemblMetazoa" id="XM_030979805">
    <property type="protein sequence ID" value="XP_030835665"/>
    <property type="gene ID" value="LOC582290"/>
</dbReference>
<proteinExistence type="predicted"/>
<dbReference type="PANTHER" id="PTHR22738">
    <property type="entry name" value="RASSF"/>
    <property type="match status" value="1"/>
</dbReference>
<dbReference type="Gene3D" id="3.10.20.90">
    <property type="entry name" value="Phosphatidylinositol 3-kinase Catalytic Subunit, Chain A, domain 1"/>
    <property type="match status" value="1"/>
</dbReference>
<evidence type="ECO:0000256" key="1">
    <source>
        <dbReference type="SAM" id="MobiDB-lite"/>
    </source>
</evidence>
<dbReference type="Pfam" id="PF00788">
    <property type="entry name" value="RA"/>
    <property type="match status" value="1"/>
</dbReference>
<evidence type="ECO:0000259" key="3">
    <source>
        <dbReference type="PROSITE" id="PS50951"/>
    </source>
</evidence>
<evidence type="ECO:0000313" key="4">
    <source>
        <dbReference type="EnsemblMetazoa" id="XP_030835665"/>
    </source>
</evidence>
<dbReference type="AlphaFoldDB" id="A0A7M7SW31"/>
<evidence type="ECO:0000259" key="2">
    <source>
        <dbReference type="PROSITE" id="PS50200"/>
    </source>
</evidence>
<reference evidence="4" key="2">
    <citation type="submission" date="2021-01" db="UniProtKB">
        <authorList>
            <consortium name="EnsemblMetazoa"/>
        </authorList>
    </citation>
    <scope>IDENTIFICATION</scope>
</reference>
<keyword evidence="5" id="KW-1185">Reference proteome</keyword>
<sequence length="371" mass="42470">MTDEGGDMLETRYRSHVTRQSFASDLKQYNLYFAGSRPSQQLQIHERKGMPVVYGVLKLYWGTQQVIRLKKEEPTWKRKSIRLAYENGLDEKLMNAMGSGARNRRSLTKLRDSVSEIPEDCEGSDNDHEREEGGRNGVSKKEDNMAVFDRLTMSNSLPRDALNNHDVIAEIEKAANGSPNGEIDQKLLSSTMPKKSNLRRRTMSFSGHLYNSKTRAFRPRYGTVSNIRASSTQSTQEVIKLLLTKFAVENPPEEFSLFSVSNSAGTQELKALDFPLLRRIQLGPDENVAKIFVMERKTTSQVSQEVAQYVNLPITVLGGILKKFKEEENKEIEEIRKKYSIYQATLKKKMEVIMESTNKKSKEKKKSWWKA</sequence>